<dbReference type="OrthoDB" id="92877at2"/>
<organism evidence="1 2">
    <name type="scientific">Alteribacillus bidgolensis</name>
    <dbReference type="NCBI Taxonomy" id="930129"/>
    <lineage>
        <taxon>Bacteria</taxon>
        <taxon>Bacillati</taxon>
        <taxon>Bacillota</taxon>
        <taxon>Bacilli</taxon>
        <taxon>Bacillales</taxon>
        <taxon>Bacillaceae</taxon>
        <taxon>Alteribacillus</taxon>
    </lineage>
</organism>
<evidence type="ECO:0000313" key="2">
    <source>
        <dbReference type="Proteomes" id="UP000199017"/>
    </source>
</evidence>
<dbReference type="STRING" id="930129.SAMN05216352_103379"/>
<protein>
    <submittedName>
        <fullName evidence="1">Uncharacterized protein</fullName>
    </submittedName>
</protein>
<keyword evidence="2" id="KW-1185">Reference proteome</keyword>
<dbReference type="EMBL" id="FNDU01000003">
    <property type="protein sequence ID" value="SDH93167.1"/>
    <property type="molecule type" value="Genomic_DNA"/>
</dbReference>
<dbReference type="Proteomes" id="UP000199017">
    <property type="component" value="Unassembled WGS sequence"/>
</dbReference>
<sequence length="64" mass="7615">MGNEYLSLFKNIPKEKRSVAQSECLKQIPTKIKNLYNDFYIGKEKEFIELLLYIKEKNGKDQIM</sequence>
<dbReference type="AlphaFoldDB" id="A0A1G8GFW6"/>
<evidence type="ECO:0000313" key="1">
    <source>
        <dbReference type="EMBL" id="SDH93167.1"/>
    </source>
</evidence>
<accession>A0A1G8GFW6</accession>
<gene>
    <name evidence="1" type="ORF">SAMN05216352_103379</name>
</gene>
<name>A0A1G8GFW6_9BACI</name>
<proteinExistence type="predicted"/>
<reference evidence="1 2" key="1">
    <citation type="submission" date="2016-10" db="EMBL/GenBank/DDBJ databases">
        <authorList>
            <person name="de Groot N.N."/>
        </authorList>
    </citation>
    <scope>NUCLEOTIDE SEQUENCE [LARGE SCALE GENOMIC DNA]</scope>
    <source>
        <strain evidence="2">P4B,CCM 7963,CECT 7998,DSM 25260,IBRC-M 10614,KCTC 13821</strain>
    </source>
</reference>